<sequence>MDVEVNGEEREVAEGTTLARLLEQLGTARRGVAVAVDGTVVTRSEWQDVVLTDGAKVEILTAVQGG</sequence>
<evidence type="ECO:0000313" key="2">
    <source>
        <dbReference type="Proteomes" id="UP001596337"/>
    </source>
</evidence>
<gene>
    <name evidence="1" type="primary">thiS</name>
    <name evidence="1" type="ORF">ACFQGD_04760</name>
</gene>
<dbReference type="PANTHER" id="PTHR34472">
    <property type="entry name" value="SULFUR CARRIER PROTEIN THIS"/>
    <property type="match status" value="1"/>
</dbReference>
<dbReference type="Pfam" id="PF02597">
    <property type="entry name" value="ThiS"/>
    <property type="match status" value="1"/>
</dbReference>
<dbReference type="CDD" id="cd00565">
    <property type="entry name" value="Ubl_ThiS"/>
    <property type="match status" value="1"/>
</dbReference>
<protein>
    <submittedName>
        <fullName evidence="1">Sulfur carrier protein ThiS</fullName>
    </submittedName>
</protein>
<dbReference type="InterPro" id="IPR010035">
    <property type="entry name" value="Thi_S"/>
</dbReference>
<dbReference type="InterPro" id="IPR016155">
    <property type="entry name" value="Mopterin_synth/thiamin_S_b"/>
</dbReference>
<dbReference type="Proteomes" id="UP001596337">
    <property type="component" value="Unassembled WGS sequence"/>
</dbReference>
<dbReference type="RefSeq" id="WP_345399664.1">
    <property type="nucleotide sequence ID" value="NZ_BAABLA010000092.1"/>
</dbReference>
<dbReference type="PANTHER" id="PTHR34472:SF1">
    <property type="entry name" value="SULFUR CARRIER PROTEIN THIS"/>
    <property type="match status" value="1"/>
</dbReference>
<organism evidence="1 2">
    <name type="scientific">Haloechinothrix salitolerans</name>
    <dbReference type="NCBI Taxonomy" id="926830"/>
    <lineage>
        <taxon>Bacteria</taxon>
        <taxon>Bacillati</taxon>
        <taxon>Actinomycetota</taxon>
        <taxon>Actinomycetes</taxon>
        <taxon>Pseudonocardiales</taxon>
        <taxon>Pseudonocardiaceae</taxon>
        <taxon>Haloechinothrix</taxon>
    </lineage>
</organism>
<comment type="caution">
    <text evidence="1">The sequence shown here is derived from an EMBL/GenBank/DDBJ whole genome shotgun (WGS) entry which is preliminary data.</text>
</comment>
<dbReference type="NCBIfam" id="TIGR01683">
    <property type="entry name" value="thiS"/>
    <property type="match status" value="1"/>
</dbReference>
<reference evidence="2" key="1">
    <citation type="journal article" date="2019" name="Int. J. Syst. Evol. Microbiol.">
        <title>The Global Catalogue of Microorganisms (GCM) 10K type strain sequencing project: providing services to taxonomists for standard genome sequencing and annotation.</title>
        <authorList>
            <consortium name="The Broad Institute Genomics Platform"/>
            <consortium name="The Broad Institute Genome Sequencing Center for Infectious Disease"/>
            <person name="Wu L."/>
            <person name="Ma J."/>
        </authorList>
    </citation>
    <scope>NUCLEOTIDE SEQUENCE [LARGE SCALE GENOMIC DNA]</scope>
    <source>
        <strain evidence="2">KCTC 32255</strain>
    </source>
</reference>
<dbReference type="InterPro" id="IPR003749">
    <property type="entry name" value="ThiS/MoaD-like"/>
</dbReference>
<keyword evidence="2" id="KW-1185">Reference proteome</keyword>
<accession>A0ABW2BW79</accession>
<dbReference type="SUPFAM" id="SSF54285">
    <property type="entry name" value="MoaD/ThiS"/>
    <property type="match status" value="1"/>
</dbReference>
<evidence type="ECO:0000313" key="1">
    <source>
        <dbReference type="EMBL" id="MFC6866448.1"/>
    </source>
</evidence>
<dbReference type="EMBL" id="JBHSXX010000001">
    <property type="protein sequence ID" value="MFC6866448.1"/>
    <property type="molecule type" value="Genomic_DNA"/>
</dbReference>
<name>A0ABW2BW79_9PSEU</name>
<proteinExistence type="predicted"/>
<dbReference type="Gene3D" id="3.10.20.30">
    <property type="match status" value="1"/>
</dbReference>
<dbReference type="InterPro" id="IPR012675">
    <property type="entry name" value="Beta-grasp_dom_sf"/>
</dbReference>